<dbReference type="AlphaFoldDB" id="A0A1M5Z4Y6"/>
<keyword evidence="2" id="KW-1185">Reference proteome</keyword>
<dbReference type="Proteomes" id="UP000183954">
    <property type="component" value="Unassembled WGS sequence"/>
</dbReference>
<proteinExistence type="predicted"/>
<reference evidence="2" key="1">
    <citation type="submission" date="2016-11" db="EMBL/GenBank/DDBJ databases">
        <authorList>
            <person name="Varghese N."/>
            <person name="Submissions S."/>
        </authorList>
    </citation>
    <scope>NUCLEOTIDE SEQUENCE [LARGE SCALE GENOMIC DNA]</scope>
    <source>
        <strain evidence="2">DSM 15449</strain>
    </source>
</reference>
<evidence type="ECO:0000313" key="1">
    <source>
        <dbReference type="EMBL" id="SHI19204.1"/>
    </source>
</evidence>
<dbReference type="STRING" id="1121420.SAMN02746098_02924"/>
<dbReference type="RefSeq" id="WP_073030463.1">
    <property type="nucleotide sequence ID" value="NZ_FQXJ01000010.1"/>
</dbReference>
<protein>
    <submittedName>
        <fullName evidence="1">Uncharacterized protein</fullName>
    </submittedName>
</protein>
<name>A0A1M5Z4Y6_9FIRM</name>
<dbReference type="OrthoDB" id="2647637at2"/>
<sequence>MSRNQIELLTLTQLKQKLNELSKEEAIEFFLETLRGDKEVRTFVSIKLQGEKAVLEIIKEYKEKIRKEFDPPRGSPKLRVATVKTAIADINKIAKETEWPLEFLELGTKAVCEEKVK</sequence>
<evidence type="ECO:0000313" key="2">
    <source>
        <dbReference type="Proteomes" id="UP000183954"/>
    </source>
</evidence>
<accession>A0A1M5Z4Y6</accession>
<organism evidence="1 2">
    <name type="scientific">Desulfosporosinus lacus DSM 15449</name>
    <dbReference type="NCBI Taxonomy" id="1121420"/>
    <lineage>
        <taxon>Bacteria</taxon>
        <taxon>Bacillati</taxon>
        <taxon>Bacillota</taxon>
        <taxon>Clostridia</taxon>
        <taxon>Eubacteriales</taxon>
        <taxon>Desulfitobacteriaceae</taxon>
        <taxon>Desulfosporosinus</taxon>
    </lineage>
</organism>
<gene>
    <name evidence="1" type="ORF">SAMN02746098_02924</name>
</gene>
<dbReference type="EMBL" id="FQXJ01000010">
    <property type="protein sequence ID" value="SHI19204.1"/>
    <property type="molecule type" value="Genomic_DNA"/>
</dbReference>